<dbReference type="AlphaFoldDB" id="A0A0J0YNZ8"/>
<name>A0A0J0YNZ8_9NEIS</name>
<reference evidence="2 3" key="1">
    <citation type="submission" date="2014-11" db="EMBL/GenBank/DDBJ databases">
        <title>Genome of a novel goose pathogen.</title>
        <authorList>
            <person name="Hansen C.M."/>
            <person name="Hueffer K."/>
            <person name="Choi S.C."/>
        </authorList>
    </citation>
    <scope>NUCLEOTIDE SEQUENCE [LARGE SCALE GENOMIC DNA]</scope>
    <source>
        <strain evidence="2 3">KH1503</strain>
    </source>
</reference>
<evidence type="ECO:0000313" key="2">
    <source>
        <dbReference type="EMBL" id="KLT71875.1"/>
    </source>
</evidence>
<sequence length="81" mass="8314">GGAARGKSRGETKARKTPALWSGPRGSPGKGVPHLRGAAATARRIDTDIGVKLLSETLLDSLTQKSKQSGAVLRVQVALGP</sequence>
<feature type="non-terminal residue" evidence="2">
    <location>
        <position position="81"/>
    </location>
</feature>
<proteinExistence type="predicted"/>
<feature type="region of interest" description="Disordered" evidence="1">
    <location>
        <begin position="1"/>
        <end position="34"/>
    </location>
</feature>
<dbReference type="EMBL" id="JTDO01000156">
    <property type="protein sequence ID" value="KLT71875.1"/>
    <property type="molecule type" value="Genomic_DNA"/>
</dbReference>
<dbReference type="Proteomes" id="UP000036027">
    <property type="component" value="Unassembled WGS sequence"/>
</dbReference>
<protein>
    <submittedName>
        <fullName evidence="2">Uncharacterized protein</fullName>
    </submittedName>
</protein>
<feature type="non-terminal residue" evidence="2">
    <location>
        <position position="1"/>
    </location>
</feature>
<organism evidence="2 3">
    <name type="scientific">Neisseria arctica</name>
    <dbReference type="NCBI Taxonomy" id="1470200"/>
    <lineage>
        <taxon>Bacteria</taxon>
        <taxon>Pseudomonadati</taxon>
        <taxon>Pseudomonadota</taxon>
        <taxon>Betaproteobacteria</taxon>
        <taxon>Neisseriales</taxon>
        <taxon>Neisseriaceae</taxon>
        <taxon>Neisseria</taxon>
    </lineage>
</organism>
<evidence type="ECO:0000256" key="1">
    <source>
        <dbReference type="SAM" id="MobiDB-lite"/>
    </source>
</evidence>
<comment type="caution">
    <text evidence="2">The sequence shown here is derived from an EMBL/GenBank/DDBJ whole genome shotgun (WGS) entry which is preliminary data.</text>
</comment>
<gene>
    <name evidence="2" type="ORF">PL75_11300</name>
</gene>
<evidence type="ECO:0000313" key="3">
    <source>
        <dbReference type="Proteomes" id="UP000036027"/>
    </source>
</evidence>
<accession>A0A0J0YNZ8</accession>
<keyword evidence="3" id="KW-1185">Reference proteome</keyword>